<dbReference type="AlphaFoldDB" id="A0A4P6V3E4"/>
<dbReference type="InterPro" id="IPR011990">
    <property type="entry name" value="TPR-like_helical_dom_sf"/>
</dbReference>
<dbReference type="PANTHER" id="PTHR44858:SF1">
    <property type="entry name" value="UDP-N-ACETYLGLUCOSAMINE--PEPTIDE N-ACETYLGLUCOSAMINYLTRANSFERASE SPINDLY-RELATED"/>
    <property type="match status" value="1"/>
</dbReference>
<keyword evidence="1" id="KW-0677">Repeat</keyword>
<dbReference type="InterPro" id="IPR019734">
    <property type="entry name" value="TPR_rpt"/>
</dbReference>
<evidence type="ECO:0000313" key="6">
    <source>
        <dbReference type="Proteomes" id="UP000293719"/>
    </source>
</evidence>
<dbReference type="GO" id="GO:0046813">
    <property type="term" value="P:receptor-mediated virion attachment to host cell"/>
    <property type="evidence" value="ECO:0007669"/>
    <property type="project" value="TreeGrafter"/>
</dbReference>
<dbReference type="Proteomes" id="UP000293719">
    <property type="component" value="Chromosome"/>
</dbReference>
<dbReference type="SUPFAM" id="SSF48452">
    <property type="entry name" value="TPR-like"/>
    <property type="match status" value="1"/>
</dbReference>
<dbReference type="PANTHER" id="PTHR44858">
    <property type="entry name" value="TETRATRICOPEPTIDE REPEAT PROTEIN 6"/>
    <property type="match status" value="1"/>
</dbReference>
<dbReference type="PROSITE" id="PS51257">
    <property type="entry name" value="PROKAR_LIPOPROTEIN"/>
    <property type="match status" value="1"/>
</dbReference>
<reference evidence="5 6" key="1">
    <citation type="journal article" date="2017" name="Int. J. Syst. Evol. Microbiol.">
        <title>Roseitalea porphyridii gen. nov., sp. nov., isolated from a red alga, and reclassification of Hoeflea suaedae Chung et al. 2013 as Pseudohoeflea suaedae gen. nov., comb. nov.</title>
        <authorList>
            <person name="Hyeon J.W."/>
            <person name="Jeong S.E."/>
            <person name="Baek K."/>
            <person name="Jeon C.O."/>
        </authorList>
    </citation>
    <scope>NUCLEOTIDE SEQUENCE [LARGE SCALE GENOMIC DNA]</scope>
    <source>
        <strain evidence="5 6">MA7-20</strain>
    </source>
</reference>
<organism evidence="5 6">
    <name type="scientific">Roseitalea porphyridii</name>
    <dbReference type="NCBI Taxonomy" id="1852022"/>
    <lineage>
        <taxon>Bacteria</taxon>
        <taxon>Pseudomonadati</taxon>
        <taxon>Pseudomonadota</taxon>
        <taxon>Alphaproteobacteria</taxon>
        <taxon>Hyphomicrobiales</taxon>
        <taxon>Ahrensiaceae</taxon>
        <taxon>Roseitalea</taxon>
    </lineage>
</organism>
<dbReference type="OrthoDB" id="9815010at2"/>
<evidence type="ECO:0000256" key="3">
    <source>
        <dbReference type="PROSITE-ProRule" id="PRU00339"/>
    </source>
</evidence>
<dbReference type="EMBL" id="CP036532">
    <property type="protein sequence ID" value="QBK31735.1"/>
    <property type="molecule type" value="Genomic_DNA"/>
</dbReference>
<dbReference type="InterPro" id="IPR013105">
    <property type="entry name" value="TPR_2"/>
</dbReference>
<feature type="repeat" description="TPR" evidence="3">
    <location>
        <begin position="131"/>
        <end position="164"/>
    </location>
</feature>
<proteinExistence type="predicted"/>
<dbReference type="InterPro" id="IPR050498">
    <property type="entry name" value="Ycf3"/>
</dbReference>
<evidence type="ECO:0000313" key="5">
    <source>
        <dbReference type="EMBL" id="QBK31735.1"/>
    </source>
</evidence>
<dbReference type="GeneID" id="90768542"/>
<dbReference type="Gene3D" id="1.25.40.10">
    <property type="entry name" value="Tetratricopeptide repeat domain"/>
    <property type="match status" value="1"/>
</dbReference>
<keyword evidence="4" id="KW-0732">Signal</keyword>
<protein>
    <submittedName>
        <fullName evidence="5">Tetratricopeptide repeat protein</fullName>
    </submittedName>
</protein>
<dbReference type="PROSITE" id="PS50005">
    <property type="entry name" value="TPR"/>
    <property type="match status" value="1"/>
</dbReference>
<accession>A0A4P6V3E4</accession>
<evidence type="ECO:0000256" key="2">
    <source>
        <dbReference type="ARBA" id="ARBA00022803"/>
    </source>
</evidence>
<dbReference type="RefSeq" id="WP_131617386.1">
    <property type="nucleotide sequence ID" value="NZ_CP036532.1"/>
</dbReference>
<evidence type="ECO:0000256" key="1">
    <source>
        <dbReference type="ARBA" id="ARBA00022737"/>
    </source>
</evidence>
<evidence type="ECO:0000256" key="4">
    <source>
        <dbReference type="SAM" id="SignalP"/>
    </source>
</evidence>
<gene>
    <name evidence="5" type="ORF">E0E05_14645</name>
</gene>
<sequence>MRIILIIAALSSTLFLAACPVGAQTIIDPEAPPAGPAQPEADVDTPPIDDVPLIADDSKERLDELFAELRRTPDPRRARTVANSIWSQWHRSGSASIDLMMNWSNKALQDRKYAMALDFLDQVVMRAPDFAEGWNRRATLHFTMNNYAKSMNDIQKALELEPRHFGALSGLATILEQTGNEQAALEAWQRTLEVYPAMQAAQEAVIRLTDELAGAPT</sequence>
<dbReference type="GO" id="GO:0009279">
    <property type="term" value="C:cell outer membrane"/>
    <property type="evidence" value="ECO:0007669"/>
    <property type="project" value="TreeGrafter"/>
</dbReference>
<keyword evidence="2 3" id="KW-0802">TPR repeat</keyword>
<feature type="signal peptide" evidence="4">
    <location>
        <begin position="1"/>
        <end position="23"/>
    </location>
</feature>
<name>A0A4P6V3E4_9HYPH</name>
<feature type="chain" id="PRO_5020469540" evidence="4">
    <location>
        <begin position="24"/>
        <end position="217"/>
    </location>
</feature>
<keyword evidence="6" id="KW-1185">Reference proteome</keyword>
<dbReference type="Pfam" id="PF07719">
    <property type="entry name" value="TPR_2"/>
    <property type="match status" value="1"/>
</dbReference>
<dbReference type="SMART" id="SM00028">
    <property type="entry name" value="TPR"/>
    <property type="match status" value="3"/>
</dbReference>
<dbReference type="KEGG" id="rpod:E0E05_14645"/>